<keyword evidence="1" id="KW-0812">Transmembrane</keyword>
<dbReference type="Proteomes" id="UP000078551">
    <property type="component" value="Plasmid pRphaN771e"/>
</dbReference>
<reference evidence="2 3" key="1">
    <citation type="submission" date="2015-11" db="EMBL/GenBank/DDBJ databases">
        <title>The limits of bacterial species coexistence and the symbiotic plasmid transference in sympatric Rhizobium populations.</title>
        <authorList>
            <person name="Perez-Carrascal O.M."/>
            <person name="VanInsberghe D."/>
            <person name="Juarez S."/>
            <person name="Polz M.F."/>
            <person name="Vinuesa P."/>
            <person name="Gonzalez V."/>
        </authorList>
    </citation>
    <scope>NUCLEOTIDE SEQUENCE [LARGE SCALE GENOMIC DNA]</scope>
    <source>
        <strain evidence="2 3">N771</strain>
        <plasmid evidence="2 3">pRphaN771e</plasmid>
    </source>
</reference>
<accession>A0ABM6CJA5</accession>
<keyword evidence="1" id="KW-0472">Membrane</keyword>
<feature type="transmembrane region" description="Helical" evidence="1">
    <location>
        <begin position="91"/>
        <end position="112"/>
    </location>
</feature>
<feature type="transmembrane region" description="Helical" evidence="1">
    <location>
        <begin position="55"/>
        <end position="79"/>
    </location>
</feature>
<proteinExistence type="predicted"/>
<gene>
    <name evidence="2" type="ORF">AMC81_PE00163</name>
</gene>
<name>A0ABM6CJA5_9HYPH</name>
<keyword evidence="1" id="KW-1133">Transmembrane helix</keyword>
<sequence>MSYPCRNIPGKHVACGGLTQARVLLDEVSTMGTKLRWAGSMIERIVNKTGNVMNLALLLGAMTLICWMVGGAVAVLGTAEHSHHRQEMTEFLSLGLNLFGVVCAIAMAAVVLTT</sequence>
<geneLocation type="plasmid" evidence="2 3">
    <name>pRphaN771e</name>
</geneLocation>
<evidence type="ECO:0000313" key="3">
    <source>
        <dbReference type="Proteomes" id="UP000078551"/>
    </source>
</evidence>
<protein>
    <submittedName>
        <fullName evidence="2">Uncharacterized protein</fullName>
    </submittedName>
</protein>
<keyword evidence="3" id="KW-1185">Reference proteome</keyword>
<evidence type="ECO:0000256" key="1">
    <source>
        <dbReference type="SAM" id="Phobius"/>
    </source>
</evidence>
<evidence type="ECO:0000313" key="2">
    <source>
        <dbReference type="EMBL" id="ANL88411.1"/>
    </source>
</evidence>
<dbReference type="EMBL" id="CP013573">
    <property type="protein sequence ID" value="ANL88411.1"/>
    <property type="molecule type" value="Genomic_DNA"/>
</dbReference>
<organism evidence="2 3">
    <name type="scientific">Rhizobium phaseoli</name>
    <dbReference type="NCBI Taxonomy" id="396"/>
    <lineage>
        <taxon>Bacteria</taxon>
        <taxon>Pseudomonadati</taxon>
        <taxon>Pseudomonadota</taxon>
        <taxon>Alphaproteobacteria</taxon>
        <taxon>Hyphomicrobiales</taxon>
        <taxon>Rhizobiaceae</taxon>
        <taxon>Rhizobium/Agrobacterium group</taxon>
        <taxon>Rhizobium</taxon>
    </lineage>
</organism>
<keyword evidence="2" id="KW-0614">Plasmid</keyword>